<feature type="binding site" evidence="9">
    <location>
        <position position="265"/>
    </location>
    <ligand>
        <name>K(+)</name>
        <dbReference type="ChEBI" id="CHEBI:29103"/>
    </ligand>
</feature>
<dbReference type="PANTHER" id="PTHR10584:SF166">
    <property type="entry name" value="RIBOKINASE"/>
    <property type="match status" value="1"/>
</dbReference>
<dbReference type="GO" id="GO:0019303">
    <property type="term" value="P:D-ribose catabolic process"/>
    <property type="evidence" value="ECO:0007669"/>
    <property type="project" value="UniProtKB-UniRule"/>
</dbReference>
<evidence type="ECO:0000256" key="2">
    <source>
        <dbReference type="ARBA" id="ARBA00022723"/>
    </source>
</evidence>
<dbReference type="InterPro" id="IPR002139">
    <property type="entry name" value="Ribo/fructo_kinase"/>
</dbReference>
<evidence type="ECO:0000256" key="6">
    <source>
        <dbReference type="ARBA" id="ARBA00022842"/>
    </source>
</evidence>
<comment type="cofactor">
    <cofactor evidence="9">
        <name>Mg(2+)</name>
        <dbReference type="ChEBI" id="CHEBI:18420"/>
    </cofactor>
    <text evidence="9">Requires a divalent cation, most likely magnesium in vivo, as an electrophilic catalyst to aid phosphoryl group transfer. It is the chelate of the metal and the nucleotide that is the actual substrate.</text>
</comment>
<dbReference type="AlphaFoldDB" id="A0A9W8E4J5"/>
<comment type="caution">
    <text evidence="11">The sequence shown here is derived from an EMBL/GenBank/DDBJ whole genome shotgun (WGS) entry which is preliminary data.</text>
</comment>
<keyword evidence="11" id="KW-0378">Hydrolase</keyword>
<feature type="binding site" evidence="9">
    <location>
        <begin position="227"/>
        <end position="232"/>
    </location>
    <ligand>
        <name>ATP</name>
        <dbReference type="ChEBI" id="CHEBI:30616"/>
    </ligand>
</feature>
<proteinExistence type="inferred from homology"/>
<evidence type="ECO:0000256" key="4">
    <source>
        <dbReference type="ARBA" id="ARBA00022777"/>
    </source>
</evidence>
<dbReference type="CDD" id="cd01174">
    <property type="entry name" value="ribokinase"/>
    <property type="match status" value="1"/>
</dbReference>
<evidence type="ECO:0000259" key="10">
    <source>
        <dbReference type="Pfam" id="PF00294"/>
    </source>
</evidence>
<keyword evidence="9" id="KW-0539">Nucleus</keyword>
<keyword evidence="1 9" id="KW-0808">Transferase</keyword>
<organism evidence="11 12">
    <name type="scientific">Dispira parvispora</name>
    <dbReference type="NCBI Taxonomy" id="1520584"/>
    <lineage>
        <taxon>Eukaryota</taxon>
        <taxon>Fungi</taxon>
        <taxon>Fungi incertae sedis</taxon>
        <taxon>Zoopagomycota</taxon>
        <taxon>Kickxellomycotina</taxon>
        <taxon>Dimargaritomycetes</taxon>
        <taxon>Dimargaritales</taxon>
        <taxon>Dimargaritaceae</taxon>
        <taxon>Dispira</taxon>
    </lineage>
</organism>
<dbReference type="GO" id="GO:0005737">
    <property type="term" value="C:cytoplasm"/>
    <property type="evidence" value="ECO:0007669"/>
    <property type="project" value="UniProtKB-SubCell"/>
</dbReference>
<dbReference type="HAMAP" id="MF_01987">
    <property type="entry name" value="Ribokinase"/>
    <property type="match status" value="1"/>
</dbReference>
<dbReference type="Pfam" id="PF00294">
    <property type="entry name" value="PfkB"/>
    <property type="match status" value="1"/>
</dbReference>
<keyword evidence="4 9" id="KW-0418">Kinase</keyword>
<dbReference type="InterPro" id="IPR029056">
    <property type="entry name" value="Ribokinase-like"/>
</dbReference>
<dbReference type="GO" id="GO:0004747">
    <property type="term" value="F:ribokinase activity"/>
    <property type="evidence" value="ECO:0007669"/>
    <property type="project" value="UniProtKB-UniRule"/>
</dbReference>
<feature type="binding site" evidence="9">
    <location>
        <position position="319"/>
    </location>
    <ligand>
        <name>K(+)</name>
        <dbReference type="ChEBI" id="CHEBI:29103"/>
    </ligand>
</feature>
<dbReference type="OrthoDB" id="415590at2759"/>
<feature type="binding site" evidence="9">
    <location>
        <begin position="42"/>
        <end position="46"/>
    </location>
    <ligand>
        <name>substrate</name>
    </ligand>
</feature>
<dbReference type="Gene3D" id="3.40.1190.20">
    <property type="match status" value="1"/>
</dbReference>
<dbReference type="Proteomes" id="UP001150925">
    <property type="component" value="Unassembled WGS sequence"/>
</dbReference>
<feature type="binding site" evidence="9">
    <location>
        <position position="185"/>
    </location>
    <ligand>
        <name>ATP</name>
        <dbReference type="ChEBI" id="CHEBI:30616"/>
    </ligand>
</feature>
<feature type="binding site" evidence="9">
    <location>
        <position position="322"/>
    </location>
    <ligand>
        <name>K(+)</name>
        <dbReference type="ChEBI" id="CHEBI:29103"/>
    </ligand>
</feature>
<dbReference type="InterPro" id="IPR011611">
    <property type="entry name" value="PfkB_dom"/>
</dbReference>
<comment type="activity regulation">
    <text evidence="9">Activated by a monovalent cation that binds near, but not in, the active site. The most likely occupant of the site in vivo is potassium. Ion binding induces a conformational change that may alter substrate affinity.</text>
</comment>
<dbReference type="GO" id="GO:0006508">
    <property type="term" value="P:proteolysis"/>
    <property type="evidence" value="ECO:0007669"/>
    <property type="project" value="UniProtKB-KW"/>
</dbReference>
<comment type="pathway">
    <text evidence="9">Carbohydrate metabolism; D-ribose degradation; D-ribose 5-phosphate from beta-D-ribopyranose: step 2/2.</text>
</comment>
<evidence type="ECO:0000256" key="8">
    <source>
        <dbReference type="ARBA" id="ARBA00023277"/>
    </source>
</evidence>
<keyword evidence="11" id="KW-0121">Carboxypeptidase</keyword>
<dbReference type="EMBL" id="JANBPY010002418">
    <property type="protein sequence ID" value="KAJ1955082.1"/>
    <property type="molecule type" value="Genomic_DNA"/>
</dbReference>
<evidence type="ECO:0000256" key="1">
    <source>
        <dbReference type="ARBA" id="ARBA00022679"/>
    </source>
</evidence>
<dbReference type="GO" id="GO:0005524">
    <property type="term" value="F:ATP binding"/>
    <property type="evidence" value="ECO:0007669"/>
    <property type="project" value="UniProtKB-UniRule"/>
</dbReference>
<evidence type="ECO:0000313" key="11">
    <source>
        <dbReference type="EMBL" id="KAJ1955082.1"/>
    </source>
</evidence>
<protein>
    <recommendedName>
        <fullName evidence="9">Ribokinase</fullName>
        <shortName evidence="9">RK</shortName>
        <ecNumber evidence="9">2.7.1.15</ecNumber>
    </recommendedName>
</protein>
<evidence type="ECO:0000256" key="3">
    <source>
        <dbReference type="ARBA" id="ARBA00022741"/>
    </source>
</evidence>
<feature type="domain" description="Carbohydrate kinase PfkB" evidence="10">
    <location>
        <begin position="6"/>
        <end position="330"/>
    </location>
</feature>
<feature type="binding site" evidence="9">
    <location>
        <position position="141"/>
    </location>
    <ligand>
        <name>substrate</name>
    </ligand>
</feature>
<dbReference type="PRINTS" id="PR00990">
    <property type="entry name" value="RIBOKINASE"/>
</dbReference>
<name>A0A9W8E4J5_9FUNG</name>
<dbReference type="SUPFAM" id="SSF53613">
    <property type="entry name" value="Ribokinase-like"/>
    <property type="match status" value="1"/>
</dbReference>
<feature type="active site" description="Proton acceptor" evidence="9">
    <location>
        <position position="271"/>
    </location>
</feature>
<accession>A0A9W8E4J5</accession>
<comment type="subunit">
    <text evidence="9">Homodimer.</text>
</comment>
<dbReference type="GO" id="GO:0004180">
    <property type="term" value="F:carboxypeptidase activity"/>
    <property type="evidence" value="ECO:0007669"/>
    <property type="project" value="UniProtKB-KW"/>
</dbReference>
<evidence type="ECO:0000256" key="9">
    <source>
        <dbReference type="HAMAP-Rule" id="MF_03215"/>
    </source>
</evidence>
<keyword evidence="11" id="KW-0645">Protease</keyword>
<comment type="caution">
    <text evidence="9">Lacks conserved residue(s) required for the propagation of feature annotation.</text>
</comment>
<feature type="binding site" evidence="9">
    <location>
        <begin position="14"/>
        <end position="16"/>
    </location>
    <ligand>
        <name>substrate</name>
    </ligand>
</feature>
<feature type="binding site" evidence="9">
    <location>
        <position position="324"/>
    </location>
    <ligand>
        <name>K(+)</name>
        <dbReference type="ChEBI" id="CHEBI:29103"/>
    </ligand>
</feature>
<feature type="binding site" evidence="9">
    <location>
        <begin position="270"/>
        <end position="271"/>
    </location>
    <ligand>
        <name>ATP</name>
        <dbReference type="ChEBI" id="CHEBI:30616"/>
    </ligand>
</feature>
<comment type="function">
    <text evidence="9">Catalyzes the phosphorylation of ribose at O-5 in a reaction requiring ATP and magnesium. The resulting D-ribose-5-phosphate can then be used either for sythesis of nucleotides, histidine, and tryptophan, or as a component of the pentose phosphate pathway.</text>
</comment>
<keyword evidence="9" id="KW-0963">Cytoplasm</keyword>
<gene>
    <name evidence="11" type="primary">KEX1_2</name>
    <name evidence="11" type="ORF">IWQ62_005611</name>
</gene>
<feature type="binding site" evidence="9">
    <location>
        <position position="267"/>
    </location>
    <ligand>
        <name>K(+)</name>
        <dbReference type="ChEBI" id="CHEBI:29103"/>
    </ligand>
</feature>
<keyword evidence="2 9" id="KW-0479">Metal-binding</keyword>
<keyword evidence="3 9" id="KW-0547">Nucleotide-binding</keyword>
<comment type="subcellular location">
    <subcellularLocation>
        <location evidence="9">Cytoplasm</location>
    </subcellularLocation>
    <subcellularLocation>
        <location evidence="9">Nucleus</location>
    </subcellularLocation>
</comment>
<evidence type="ECO:0000256" key="5">
    <source>
        <dbReference type="ARBA" id="ARBA00022840"/>
    </source>
</evidence>
<dbReference type="GO" id="GO:0046872">
    <property type="term" value="F:metal ion binding"/>
    <property type="evidence" value="ECO:0007669"/>
    <property type="project" value="UniProtKB-KW"/>
</dbReference>
<keyword evidence="7 9" id="KW-0630">Potassium</keyword>
<feature type="binding site" evidence="9">
    <location>
        <position position="328"/>
    </location>
    <ligand>
        <name>K(+)</name>
        <dbReference type="ChEBI" id="CHEBI:29103"/>
    </ligand>
</feature>
<evidence type="ECO:0000313" key="12">
    <source>
        <dbReference type="Proteomes" id="UP001150925"/>
    </source>
</evidence>
<dbReference type="PANTHER" id="PTHR10584">
    <property type="entry name" value="SUGAR KINASE"/>
    <property type="match status" value="1"/>
</dbReference>
<dbReference type="InterPro" id="IPR011877">
    <property type="entry name" value="Ribokinase"/>
</dbReference>
<reference evidence="11" key="1">
    <citation type="submission" date="2022-07" db="EMBL/GenBank/DDBJ databases">
        <title>Phylogenomic reconstructions and comparative analyses of Kickxellomycotina fungi.</title>
        <authorList>
            <person name="Reynolds N.K."/>
            <person name="Stajich J.E."/>
            <person name="Barry K."/>
            <person name="Grigoriev I.V."/>
            <person name="Crous P."/>
            <person name="Smith M.E."/>
        </authorList>
    </citation>
    <scope>NUCLEOTIDE SEQUENCE</scope>
    <source>
        <strain evidence="11">RSA 1196</strain>
    </source>
</reference>
<feature type="binding site" evidence="9">
    <location>
        <position position="271"/>
    </location>
    <ligand>
        <name>substrate</name>
    </ligand>
</feature>
<dbReference type="EC" id="2.7.1.15" evidence="9"/>
<dbReference type="GO" id="GO:0005634">
    <property type="term" value="C:nucleus"/>
    <property type="evidence" value="ECO:0007669"/>
    <property type="project" value="UniProtKB-SubCell"/>
</dbReference>
<keyword evidence="5 9" id="KW-0067">ATP-binding</keyword>
<keyword evidence="8 9" id="KW-0119">Carbohydrate metabolism</keyword>
<sequence>MSSSPRILCFGSLNIDEVYTVPHLVRPGETLASTAYGVHAGGKGANQAVAAARVCPRVHMAGKVGPDGLWLKSKLDEGGVNTQYVATDAAVTGRAIIQVDRLKGENGIVLFPGANQEIASEVIYSTLRNFGVNDMLLLQNEVSGLQDLLAAGRAAGLTVAFNPAPMPSRLTSQVDLNQVDILVLNETEGRSLWKMLNDRSTSVPEKSQPVLEGIHRHYPDISIIILTLGSKGVQASFQSGRKFNITSGCFLFTAHPLPAGCSVVDTSGAGDTWIGYFAGYLVSRKVECDNQSPAPTKETLPLSLIKSCIHKASAAAALSVTKHGAMDSIPSVKEVENFISELDH</sequence>
<comment type="similarity">
    <text evidence="9">Belongs to the carbohydrate kinase PfkB family. Ribokinase subfamily.</text>
</comment>
<comment type="catalytic activity">
    <reaction evidence="9">
        <text>D-ribose + ATP = D-ribose 5-phosphate + ADP + H(+)</text>
        <dbReference type="Rhea" id="RHEA:13697"/>
        <dbReference type="ChEBI" id="CHEBI:15378"/>
        <dbReference type="ChEBI" id="CHEBI:30616"/>
        <dbReference type="ChEBI" id="CHEBI:47013"/>
        <dbReference type="ChEBI" id="CHEBI:78346"/>
        <dbReference type="ChEBI" id="CHEBI:456216"/>
        <dbReference type="EC" id="2.7.1.15"/>
    </reaction>
</comment>
<evidence type="ECO:0000256" key="7">
    <source>
        <dbReference type="ARBA" id="ARBA00022958"/>
    </source>
</evidence>
<keyword evidence="12" id="KW-1185">Reference proteome</keyword>
<keyword evidence="6 9" id="KW-0460">Magnesium</keyword>